<dbReference type="GO" id="GO:0006352">
    <property type="term" value="P:DNA-templated transcription initiation"/>
    <property type="evidence" value="ECO:0007669"/>
    <property type="project" value="InterPro"/>
</dbReference>
<keyword evidence="8" id="KW-1185">Reference proteome</keyword>
<dbReference type="InterPro" id="IPR014284">
    <property type="entry name" value="RNA_pol_sigma-70_dom"/>
</dbReference>
<evidence type="ECO:0000313" key="8">
    <source>
        <dbReference type="Proteomes" id="UP000192756"/>
    </source>
</evidence>
<dbReference type="RefSeq" id="WP_159451616.1">
    <property type="nucleotide sequence ID" value="NZ_FWXT01000001.1"/>
</dbReference>
<evidence type="ECO:0000256" key="3">
    <source>
        <dbReference type="ARBA" id="ARBA00023082"/>
    </source>
</evidence>
<dbReference type="InterPro" id="IPR007627">
    <property type="entry name" value="RNA_pol_sigma70_r2"/>
</dbReference>
<dbReference type="STRING" id="151894.SAMN04488524_0442"/>
<dbReference type="EMBL" id="FWXT01000001">
    <property type="protein sequence ID" value="SMC44342.1"/>
    <property type="molecule type" value="Genomic_DNA"/>
</dbReference>
<reference evidence="8" key="1">
    <citation type="submission" date="2017-04" db="EMBL/GenBank/DDBJ databases">
        <authorList>
            <person name="Varghese N."/>
            <person name="Submissions S."/>
        </authorList>
    </citation>
    <scope>NUCLEOTIDE SEQUENCE [LARGE SCALE GENOMIC DNA]</scope>
    <source>
        <strain evidence="8">DSM 12126</strain>
    </source>
</reference>
<dbReference type="InterPro" id="IPR039425">
    <property type="entry name" value="RNA_pol_sigma-70-like"/>
</dbReference>
<protein>
    <submittedName>
        <fullName evidence="7">RNA polymerase sigma-70 factor, ECF subfamily</fullName>
    </submittedName>
</protein>
<comment type="similarity">
    <text evidence="1">Belongs to the sigma-70 factor family. ECF subfamily.</text>
</comment>
<dbReference type="PANTHER" id="PTHR43133">
    <property type="entry name" value="RNA POLYMERASE ECF-TYPE SIGMA FACTO"/>
    <property type="match status" value="1"/>
</dbReference>
<dbReference type="Proteomes" id="UP000192756">
    <property type="component" value="Unassembled WGS sequence"/>
</dbReference>
<dbReference type="NCBIfam" id="TIGR02937">
    <property type="entry name" value="sigma70-ECF"/>
    <property type="match status" value="1"/>
</dbReference>
<gene>
    <name evidence="7" type="ORF">SAMN04488524_0442</name>
</gene>
<dbReference type="Gene3D" id="1.10.1740.10">
    <property type="match status" value="1"/>
</dbReference>
<dbReference type="InterPro" id="IPR013324">
    <property type="entry name" value="RNA_pol_sigma_r3/r4-like"/>
</dbReference>
<keyword evidence="3" id="KW-0731">Sigma factor</keyword>
<evidence type="ECO:0000313" key="7">
    <source>
        <dbReference type="EMBL" id="SMC44342.1"/>
    </source>
</evidence>
<dbReference type="InterPro" id="IPR013325">
    <property type="entry name" value="RNA_pol_sigma_r2"/>
</dbReference>
<dbReference type="GO" id="GO:0003677">
    <property type="term" value="F:DNA binding"/>
    <property type="evidence" value="ECO:0007669"/>
    <property type="project" value="InterPro"/>
</dbReference>
<evidence type="ECO:0000256" key="1">
    <source>
        <dbReference type="ARBA" id="ARBA00010641"/>
    </source>
</evidence>
<feature type="domain" description="RNA polymerase sigma-70 region 2" evidence="5">
    <location>
        <begin position="27"/>
        <end position="94"/>
    </location>
</feature>
<dbReference type="AlphaFoldDB" id="A0A1W1Z7R2"/>
<dbReference type="PANTHER" id="PTHR43133:SF46">
    <property type="entry name" value="RNA POLYMERASE SIGMA-70 FACTOR ECF SUBFAMILY"/>
    <property type="match status" value="1"/>
</dbReference>
<dbReference type="NCBIfam" id="TIGR02985">
    <property type="entry name" value="Sig70_bacteroi1"/>
    <property type="match status" value="1"/>
</dbReference>
<dbReference type="SUPFAM" id="SSF88659">
    <property type="entry name" value="Sigma3 and sigma4 domains of RNA polymerase sigma factors"/>
    <property type="match status" value="1"/>
</dbReference>
<evidence type="ECO:0000256" key="4">
    <source>
        <dbReference type="ARBA" id="ARBA00023163"/>
    </source>
</evidence>
<dbReference type="OrthoDB" id="656273at2"/>
<sequence>MAIDQHLDNEQLKSRLAAGDSLAFKILFDKYYKQLVYFANRFTGDMIEAEDIVMDVFAKFWQKKATVISITNLSSFLFGSVKNACIDLLRKEARFPMLFQELQDELLDQNAIIEGEEIFARLLQQVYEQIESLPDQCKSIFKLIYLEGKSTKEVAAMLNLSVQTVRNQKTRGLSLIRAKITPQNLLSFALLQIAMLYTQAMR</sequence>
<organism evidence="7 8">
    <name type="scientific">Pedobacter africanus</name>
    <dbReference type="NCBI Taxonomy" id="151894"/>
    <lineage>
        <taxon>Bacteria</taxon>
        <taxon>Pseudomonadati</taxon>
        <taxon>Bacteroidota</taxon>
        <taxon>Sphingobacteriia</taxon>
        <taxon>Sphingobacteriales</taxon>
        <taxon>Sphingobacteriaceae</taxon>
        <taxon>Pedobacter</taxon>
    </lineage>
</organism>
<dbReference type="SUPFAM" id="SSF88946">
    <property type="entry name" value="Sigma2 domain of RNA polymerase sigma factors"/>
    <property type="match status" value="1"/>
</dbReference>
<feature type="domain" description="RNA polymerase sigma factor 70 region 4 type 2" evidence="6">
    <location>
        <begin position="124"/>
        <end position="173"/>
    </location>
</feature>
<dbReference type="Pfam" id="PF04542">
    <property type="entry name" value="Sigma70_r2"/>
    <property type="match status" value="1"/>
</dbReference>
<name>A0A1W1Z7R2_9SPHI</name>
<accession>A0A1W1Z7R2</accession>
<dbReference type="InterPro" id="IPR013249">
    <property type="entry name" value="RNA_pol_sigma70_r4_t2"/>
</dbReference>
<evidence type="ECO:0000259" key="5">
    <source>
        <dbReference type="Pfam" id="PF04542"/>
    </source>
</evidence>
<keyword evidence="2" id="KW-0805">Transcription regulation</keyword>
<dbReference type="Gene3D" id="1.10.10.10">
    <property type="entry name" value="Winged helix-like DNA-binding domain superfamily/Winged helix DNA-binding domain"/>
    <property type="match status" value="1"/>
</dbReference>
<dbReference type="Pfam" id="PF08281">
    <property type="entry name" value="Sigma70_r4_2"/>
    <property type="match status" value="1"/>
</dbReference>
<proteinExistence type="inferred from homology"/>
<dbReference type="GO" id="GO:0016987">
    <property type="term" value="F:sigma factor activity"/>
    <property type="evidence" value="ECO:0007669"/>
    <property type="project" value="UniProtKB-KW"/>
</dbReference>
<evidence type="ECO:0000259" key="6">
    <source>
        <dbReference type="Pfam" id="PF08281"/>
    </source>
</evidence>
<evidence type="ECO:0000256" key="2">
    <source>
        <dbReference type="ARBA" id="ARBA00023015"/>
    </source>
</evidence>
<dbReference type="InterPro" id="IPR014327">
    <property type="entry name" value="RNA_pol_sigma70_bacteroid"/>
</dbReference>
<keyword evidence="4" id="KW-0804">Transcription</keyword>
<dbReference type="InterPro" id="IPR036388">
    <property type="entry name" value="WH-like_DNA-bd_sf"/>
</dbReference>